<organism evidence="1">
    <name type="scientific">viral metagenome</name>
    <dbReference type="NCBI Taxonomy" id="1070528"/>
    <lineage>
        <taxon>unclassified sequences</taxon>
        <taxon>metagenomes</taxon>
        <taxon>organismal metagenomes</taxon>
    </lineage>
</organism>
<proteinExistence type="predicted"/>
<accession>A0A6C0LYT5</accession>
<dbReference type="AlphaFoldDB" id="A0A6C0LYT5"/>
<sequence length="291" mass="33951">MTTTIEMERAPQCLGVTGKREFCSRPACAGHLYCNSHIYQDDPAYDDLKNEARIGLRTVICPRGSSMNFQTGRLHKSRRRYRKLPVLMGTDTIDRSLLDYKVIPKGTVLYRGDMGMTDYCSMPDLFYLTSSKETAKNYSWNYEDADYMRSRGKKFIVKGTVLTAFTVGVEIRLPRLDTINNITIFREYFTQYDGMYSKERFASTKSPFYGAFDIKDDQILRFSDIARDFWIFGILSQLGFSGYYADRLKFPKWLSKTEWLGEEIAISHPHEYISDCTHEYIDKTMPTHHYY</sequence>
<protein>
    <submittedName>
        <fullName evidence="1">Uncharacterized protein</fullName>
    </submittedName>
</protein>
<name>A0A6C0LYT5_9ZZZZ</name>
<reference evidence="1" key="1">
    <citation type="journal article" date="2020" name="Nature">
        <title>Giant virus diversity and host interactions through global metagenomics.</title>
        <authorList>
            <person name="Schulz F."/>
            <person name="Roux S."/>
            <person name="Paez-Espino D."/>
            <person name="Jungbluth S."/>
            <person name="Walsh D.A."/>
            <person name="Denef V.J."/>
            <person name="McMahon K.D."/>
            <person name="Konstantinidis K.T."/>
            <person name="Eloe-Fadrosh E.A."/>
            <person name="Kyrpides N.C."/>
            <person name="Woyke T."/>
        </authorList>
    </citation>
    <scope>NUCLEOTIDE SEQUENCE</scope>
    <source>
        <strain evidence="1">GVMAG-S-1029409-49</strain>
    </source>
</reference>
<evidence type="ECO:0000313" key="1">
    <source>
        <dbReference type="EMBL" id="QHU35463.1"/>
    </source>
</evidence>
<dbReference type="EMBL" id="MN740609">
    <property type="protein sequence ID" value="QHU35463.1"/>
    <property type="molecule type" value="Genomic_DNA"/>
</dbReference>